<evidence type="ECO:0000256" key="1">
    <source>
        <dbReference type="SAM" id="Phobius"/>
    </source>
</evidence>
<name>A0ABW0HPQ1_9BACL</name>
<dbReference type="PIRSF" id="PIRSF018571">
    <property type="entry name" value="SpoIIGA"/>
    <property type="match status" value="1"/>
</dbReference>
<dbReference type="NCBIfam" id="TIGR02854">
    <property type="entry name" value="spore_II_GA"/>
    <property type="match status" value="1"/>
</dbReference>
<feature type="transmembrane region" description="Helical" evidence="1">
    <location>
        <begin position="129"/>
        <end position="149"/>
    </location>
</feature>
<proteinExistence type="predicted"/>
<protein>
    <submittedName>
        <fullName evidence="2">Sigma-E processing peptidase SpoIIGA</fullName>
    </submittedName>
</protein>
<reference evidence="3" key="1">
    <citation type="journal article" date="2019" name="Int. J. Syst. Evol. Microbiol.">
        <title>The Global Catalogue of Microorganisms (GCM) 10K type strain sequencing project: providing services to taxonomists for standard genome sequencing and annotation.</title>
        <authorList>
            <consortium name="The Broad Institute Genomics Platform"/>
            <consortium name="The Broad Institute Genome Sequencing Center for Infectious Disease"/>
            <person name="Wu L."/>
            <person name="Ma J."/>
        </authorList>
    </citation>
    <scope>NUCLEOTIDE SEQUENCE [LARGE SCALE GENOMIC DNA]</scope>
    <source>
        <strain evidence="3">CGMCC 1.18575</strain>
    </source>
</reference>
<feature type="transmembrane region" description="Helical" evidence="1">
    <location>
        <begin position="34"/>
        <end position="52"/>
    </location>
</feature>
<dbReference type="Proteomes" id="UP001596113">
    <property type="component" value="Unassembled WGS sequence"/>
</dbReference>
<comment type="caution">
    <text evidence="2">The sequence shown here is derived from an EMBL/GenBank/DDBJ whole genome shotgun (WGS) entry which is preliminary data.</text>
</comment>
<dbReference type="Pfam" id="PF03419">
    <property type="entry name" value="Peptidase_U4"/>
    <property type="match status" value="1"/>
</dbReference>
<keyword evidence="3" id="KW-1185">Reference proteome</keyword>
<keyword evidence="1" id="KW-1133">Transmembrane helix</keyword>
<accession>A0ABW0HPQ1</accession>
<dbReference type="InterPro" id="IPR005081">
    <property type="entry name" value="SpoIIGA"/>
</dbReference>
<evidence type="ECO:0000313" key="3">
    <source>
        <dbReference type="Proteomes" id="UP001596113"/>
    </source>
</evidence>
<dbReference type="RefSeq" id="WP_378132080.1">
    <property type="nucleotide sequence ID" value="NZ_JBHSMI010000020.1"/>
</dbReference>
<organism evidence="2 3">
    <name type="scientific">Cohnella soli</name>
    <dbReference type="NCBI Taxonomy" id="425005"/>
    <lineage>
        <taxon>Bacteria</taxon>
        <taxon>Bacillati</taxon>
        <taxon>Bacillota</taxon>
        <taxon>Bacilli</taxon>
        <taxon>Bacillales</taxon>
        <taxon>Paenibacillaceae</taxon>
        <taxon>Cohnella</taxon>
    </lineage>
</organism>
<feature type="transmembrane region" description="Helical" evidence="1">
    <location>
        <begin position="90"/>
        <end position="109"/>
    </location>
</feature>
<feature type="transmembrane region" description="Helical" evidence="1">
    <location>
        <begin position="58"/>
        <end position="78"/>
    </location>
</feature>
<sequence length="322" mass="35399">MTVYIDLVFLNNLAVDASVLMLTAKMRHLRPVRLRLFSSALVGATYAAAMFVTRLPYFYSFGAKVIVSLLMVLIAFGYGGPLRYVRNIGAFYAVSFGTLGGVIGISFLLRSARSPWEGMTVTSGGGIVLAWQLQLGLYVVALILSIWIFRSASETKKKSLDLQQLFWDVEIRIDDGVWGIKALLDTGNRLYDPLTRTPVLIMESGVWKDQLPAGWYERLKNESPDRLLTDATSGGMAVDQWKWAHRIRLIPFRAVSGSSKLMLAIKPDYVLLSRDGHPPVQVNRVLVGLDGGTMSSEGTYRAIVHPDMAQAGADASAPSQPA</sequence>
<gene>
    <name evidence="2" type="primary">spoIIGA</name>
    <name evidence="2" type="ORF">ACFPOF_10010</name>
</gene>
<dbReference type="EMBL" id="JBHSMI010000020">
    <property type="protein sequence ID" value="MFC5403064.1"/>
    <property type="molecule type" value="Genomic_DNA"/>
</dbReference>
<evidence type="ECO:0000313" key="2">
    <source>
        <dbReference type="EMBL" id="MFC5403064.1"/>
    </source>
</evidence>
<keyword evidence="1" id="KW-0472">Membrane</keyword>
<keyword evidence="1" id="KW-0812">Transmembrane</keyword>